<keyword evidence="4 8" id="KW-0058">Aromatic hydrocarbons catabolism</keyword>
<sequence>MSVPFPIDETYVEPNFDVAQLASVEIFSPKVDETLWFFTELLGMSESGRDGDSVYLRAYEDYYHHSLKVTYRNEPGIGRTTWRTSSPQALGRRSSALEANGVAVSWRDGDLGQGPAADFVSPSGHTHSMLWEVDYYEAPESERSRLLSRPQKRPLKGVPVRRLDHVNHLVDDVTANREFLQDNLGFRLRENIVVQQREAAAWMSVSPLVHEIANLADRTGRSAGGNGGLHHLAFWYGFPQHLLDAADMFTDYGLTIDIGPGKHGATQAQFLYVFEPGGNRVELFGDVGYLIFDPAWKPLTWTEKDVDKSLIWYGSPLNREFTLFSDRVAV</sequence>
<dbReference type="PROSITE" id="PS00082">
    <property type="entry name" value="EXTRADIOL_DIOXYGENAS"/>
    <property type="match status" value="1"/>
</dbReference>
<dbReference type="RefSeq" id="WP_205111232.1">
    <property type="nucleotide sequence ID" value="NZ_BAAAHT010000001.1"/>
</dbReference>
<dbReference type="InterPro" id="IPR029068">
    <property type="entry name" value="Glyas_Bleomycin-R_OHBP_Dase"/>
</dbReference>
<evidence type="ECO:0000259" key="9">
    <source>
        <dbReference type="PROSITE" id="PS51819"/>
    </source>
</evidence>
<evidence type="ECO:0000256" key="6">
    <source>
        <dbReference type="ARBA" id="ARBA00023002"/>
    </source>
</evidence>
<keyword evidence="5 8" id="KW-0223">Dioxygenase</keyword>
<feature type="domain" description="VOC" evidence="9">
    <location>
        <begin position="162"/>
        <end position="286"/>
    </location>
</feature>
<evidence type="ECO:0000313" key="11">
    <source>
        <dbReference type="Proteomes" id="UP000776164"/>
    </source>
</evidence>
<dbReference type="GO" id="GO:0018577">
    <property type="term" value="F:catechol 2,3-dioxygenase activity"/>
    <property type="evidence" value="ECO:0007669"/>
    <property type="project" value="UniProtKB-EC"/>
</dbReference>
<dbReference type="SUPFAM" id="SSF54593">
    <property type="entry name" value="Glyoxalase/Bleomycin resistance protein/Dihydroxybiphenyl dioxygenase"/>
    <property type="match status" value="1"/>
</dbReference>
<dbReference type="InterPro" id="IPR004360">
    <property type="entry name" value="Glyas_Fos-R_dOase_dom"/>
</dbReference>
<evidence type="ECO:0000256" key="8">
    <source>
        <dbReference type="RuleBase" id="RU000683"/>
    </source>
</evidence>
<name>A0ABS2L9E3_9MICO</name>
<evidence type="ECO:0000256" key="2">
    <source>
        <dbReference type="ARBA" id="ARBA00008784"/>
    </source>
</evidence>
<dbReference type="InterPro" id="IPR037523">
    <property type="entry name" value="VOC_core"/>
</dbReference>
<keyword evidence="6 8" id="KW-0560">Oxidoreductase</keyword>
<dbReference type="Proteomes" id="UP000776164">
    <property type="component" value="Unassembled WGS sequence"/>
</dbReference>
<dbReference type="PANTHER" id="PTHR21366:SF19">
    <property type="entry name" value="METAPYROCATECHASE"/>
    <property type="match status" value="1"/>
</dbReference>
<dbReference type="InterPro" id="IPR000486">
    <property type="entry name" value="Xdiol_ring_cleave_dOase_1/2"/>
</dbReference>
<evidence type="ECO:0000256" key="3">
    <source>
        <dbReference type="ARBA" id="ARBA00022723"/>
    </source>
</evidence>
<reference evidence="10 11" key="1">
    <citation type="submission" date="2021-01" db="EMBL/GenBank/DDBJ databases">
        <title>Sequencing the genomes of 1000 actinobacteria strains.</title>
        <authorList>
            <person name="Klenk H.-P."/>
        </authorList>
    </citation>
    <scope>NUCLEOTIDE SEQUENCE [LARGE SCALE GENOMIC DNA]</scope>
    <source>
        <strain evidence="10 11">DSM 13057</strain>
    </source>
</reference>
<dbReference type="Pfam" id="PF00903">
    <property type="entry name" value="Glyoxalase"/>
    <property type="match status" value="1"/>
</dbReference>
<evidence type="ECO:0000256" key="4">
    <source>
        <dbReference type="ARBA" id="ARBA00022797"/>
    </source>
</evidence>
<dbReference type="CDD" id="cd09013">
    <property type="entry name" value="BphC-JF8_N_like"/>
    <property type="match status" value="1"/>
</dbReference>
<dbReference type="PROSITE" id="PS51819">
    <property type="entry name" value="VOC"/>
    <property type="match status" value="2"/>
</dbReference>
<comment type="similarity">
    <text evidence="2 8">Belongs to the extradiol ring-cleavage dioxygenase family.</text>
</comment>
<dbReference type="InterPro" id="IPR050383">
    <property type="entry name" value="GlyoxalaseI/FosfomycinResist"/>
</dbReference>
<evidence type="ECO:0000256" key="5">
    <source>
        <dbReference type="ARBA" id="ARBA00022964"/>
    </source>
</evidence>
<dbReference type="PANTHER" id="PTHR21366">
    <property type="entry name" value="GLYOXALASE FAMILY PROTEIN"/>
    <property type="match status" value="1"/>
</dbReference>
<evidence type="ECO:0000256" key="1">
    <source>
        <dbReference type="ARBA" id="ARBA00001954"/>
    </source>
</evidence>
<accession>A0ABS2L9E3</accession>
<keyword evidence="3" id="KW-0479">Metal-binding</keyword>
<feature type="domain" description="VOC" evidence="9">
    <location>
        <begin position="20"/>
        <end position="132"/>
    </location>
</feature>
<comment type="caution">
    <text evidence="10">The sequence shown here is derived from an EMBL/GenBank/DDBJ whole genome shotgun (WGS) entry which is preliminary data.</text>
</comment>
<evidence type="ECO:0000256" key="7">
    <source>
        <dbReference type="ARBA" id="ARBA00023004"/>
    </source>
</evidence>
<organism evidence="10 11">
    <name type="scientific">Subtercola frigoramans</name>
    <dbReference type="NCBI Taxonomy" id="120298"/>
    <lineage>
        <taxon>Bacteria</taxon>
        <taxon>Bacillati</taxon>
        <taxon>Actinomycetota</taxon>
        <taxon>Actinomycetes</taxon>
        <taxon>Micrococcales</taxon>
        <taxon>Microbacteriaceae</taxon>
        <taxon>Subtercola</taxon>
    </lineage>
</organism>
<protein>
    <submittedName>
        <fullName evidence="10">Catechol 2,3-dioxygenase</fullName>
        <ecNumber evidence="10">1.13.11.2</ecNumber>
    </submittedName>
</protein>
<gene>
    <name evidence="10" type="ORF">JOE66_003268</name>
</gene>
<dbReference type="EMBL" id="JAFBBU010000001">
    <property type="protein sequence ID" value="MBM7473634.1"/>
    <property type="molecule type" value="Genomic_DNA"/>
</dbReference>
<keyword evidence="7 8" id="KW-0408">Iron</keyword>
<evidence type="ECO:0000313" key="10">
    <source>
        <dbReference type="EMBL" id="MBM7473634.1"/>
    </source>
</evidence>
<comment type="cofactor">
    <cofactor evidence="1 8">
        <name>Fe(2+)</name>
        <dbReference type="ChEBI" id="CHEBI:29033"/>
    </cofactor>
</comment>
<dbReference type="Gene3D" id="3.10.180.10">
    <property type="entry name" value="2,3-Dihydroxybiphenyl 1,2-Dioxygenase, domain 1"/>
    <property type="match status" value="2"/>
</dbReference>
<dbReference type="EC" id="1.13.11.2" evidence="10"/>
<proteinExistence type="inferred from homology"/>
<keyword evidence="11" id="KW-1185">Reference proteome</keyword>